<comment type="similarity">
    <text evidence="2 3">Belongs to the peptidase M14 family.</text>
</comment>
<dbReference type="PANTHER" id="PTHR12756">
    <property type="entry name" value="CYTOSOLIC CARBOXYPEPTIDASE"/>
    <property type="match status" value="1"/>
</dbReference>
<dbReference type="PROSITE" id="PS52035">
    <property type="entry name" value="PEPTIDASE_M14"/>
    <property type="match status" value="1"/>
</dbReference>
<evidence type="ECO:0000256" key="4">
    <source>
        <dbReference type="SAM" id="MobiDB-lite"/>
    </source>
</evidence>
<feature type="domain" description="Peptidase M14" evidence="5">
    <location>
        <begin position="158"/>
        <end position="506"/>
    </location>
</feature>
<dbReference type="InterPro" id="IPR000834">
    <property type="entry name" value="Peptidase_M14"/>
</dbReference>
<organism evidence="6 7">
    <name type="scientific">Chloropicon roscoffensis</name>
    <dbReference type="NCBI Taxonomy" id="1461544"/>
    <lineage>
        <taxon>Eukaryota</taxon>
        <taxon>Viridiplantae</taxon>
        <taxon>Chlorophyta</taxon>
        <taxon>Chloropicophyceae</taxon>
        <taxon>Chloropicales</taxon>
        <taxon>Chloropicaceae</taxon>
        <taxon>Chloropicon</taxon>
    </lineage>
</organism>
<accession>A0AAX4PMR2</accession>
<evidence type="ECO:0000313" key="7">
    <source>
        <dbReference type="Proteomes" id="UP001472866"/>
    </source>
</evidence>
<protein>
    <submittedName>
        <fullName evidence="6">Carboxypeptidase</fullName>
    </submittedName>
</protein>
<keyword evidence="7" id="KW-1185">Reference proteome</keyword>
<dbReference type="Gene3D" id="3.40.630.10">
    <property type="entry name" value="Zn peptidases"/>
    <property type="match status" value="1"/>
</dbReference>
<dbReference type="SUPFAM" id="SSF53187">
    <property type="entry name" value="Zn-dependent exopeptidases"/>
    <property type="match status" value="1"/>
</dbReference>
<dbReference type="AlphaFoldDB" id="A0AAX4PMR2"/>
<gene>
    <name evidence="6" type="ORF">HKI87_17g84450</name>
</gene>
<dbReference type="Proteomes" id="UP001472866">
    <property type="component" value="Chromosome 17"/>
</dbReference>
<comment type="caution">
    <text evidence="3">Lacks conserved residue(s) required for the propagation of feature annotation.</text>
</comment>
<sequence>MTRRYVVQDDSALTRRKGKSREREPKCEPNLLFFSDYESGNLLRVKPLNDGIEYEISLRPDTLADQYRNWFYFSCLGSKPNQRVVFSVVNFSKQRSLYRDKMTPLVRSRSKPHLGWTRLPPRNCFYYKSSRHGGQYLLSFVFTFDGGENEVYDFAYSFPYPYTKLQKYLDGLQRACCCGKPDQSFTLERSLLCRTNQMRRVDLVEIRTGGGSRHPLVHLGSGAKPARSKRIGAGGSKSAAAARSSKGRQERPVVAVTGRVHPGETPASFVIQGLLDFCTSDQEDAKHLRQCADIVVVPMLNPDGVFLGNYRTDSTGVDLNRRWDCPSKEMEPSLYWTKELLRKIDGEDGRRLDIFIDVHAHSTCKRSFMFCNPPKSLEISALGSEPEMRERERDYKTMDALRKVLIFLEFLDMYMLEFSLQTCRWDIDSHKVGSARRALEKTLPETLCYTFEASFFHDIAGFSQADASGQHEQATQGAVNTEKGYIRMGEQLGRALSHYYRSLERF</sequence>
<dbReference type="GO" id="GO:0004181">
    <property type="term" value="F:metallocarboxypeptidase activity"/>
    <property type="evidence" value="ECO:0007669"/>
    <property type="project" value="InterPro"/>
</dbReference>
<dbReference type="Pfam" id="PF18027">
    <property type="entry name" value="Pepdidase_M14_N"/>
    <property type="match status" value="1"/>
</dbReference>
<dbReference type="GO" id="GO:0008270">
    <property type="term" value="F:zinc ion binding"/>
    <property type="evidence" value="ECO:0007669"/>
    <property type="project" value="InterPro"/>
</dbReference>
<dbReference type="GO" id="GO:0006508">
    <property type="term" value="P:proteolysis"/>
    <property type="evidence" value="ECO:0007669"/>
    <property type="project" value="InterPro"/>
</dbReference>
<comment type="cofactor">
    <cofactor evidence="1">
        <name>Zn(2+)</name>
        <dbReference type="ChEBI" id="CHEBI:29105"/>
    </cofactor>
</comment>
<reference evidence="6 7" key="1">
    <citation type="submission" date="2024-03" db="EMBL/GenBank/DDBJ databases">
        <title>Complete genome sequence of the green alga Chloropicon roscoffensis RCC1871.</title>
        <authorList>
            <person name="Lemieux C."/>
            <person name="Pombert J.-F."/>
            <person name="Otis C."/>
            <person name="Turmel M."/>
        </authorList>
    </citation>
    <scope>NUCLEOTIDE SEQUENCE [LARGE SCALE GENOMIC DNA]</scope>
    <source>
        <strain evidence="6 7">RCC1871</strain>
    </source>
</reference>
<name>A0AAX4PMR2_9CHLO</name>
<proteinExistence type="inferred from homology"/>
<evidence type="ECO:0000259" key="5">
    <source>
        <dbReference type="PROSITE" id="PS52035"/>
    </source>
</evidence>
<keyword evidence="6" id="KW-0378">Hydrolase</keyword>
<keyword evidence="6" id="KW-0645">Protease</keyword>
<evidence type="ECO:0000256" key="3">
    <source>
        <dbReference type="PROSITE-ProRule" id="PRU01379"/>
    </source>
</evidence>
<keyword evidence="6" id="KW-0121">Carboxypeptidase</keyword>
<evidence type="ECO:0000256" key="2">
    <source>
        <dbReference type="ARBA" id="ARBA00005988"/>
    </source>
</evidence>
<dbReference type="InterPro" id="IPR050821">
    <property type="entry name" value="Cytosolic_carboxypeptidase"/>
</dbReference>
<evidence type="ECO:0000256" key="1">
    <source>
        <dbReference type="ARBA" id="ARBA00001947"/>
    </source>
</evidence>
<dbReference type="PANTHER" id="PTHR12756:SF9">
    <property type="entry name" value="CYTOSOLIC CARBOXYPEPTIDASE 6"/>
    <property type="match status" value="1"/>
</dbReference>
<feature type="region of interest" description="Disordered" evidence="4">
    <location>
        <begin position="220"/>
        <end position="251"/>
    </location>
</feature>
<dbReference type="InterPro" id="IPR040626">
    <property type="entry name" value="Pepdidase_M14_N"/>
</dbReference>
<dbReference type="Gene3D" id="2.60.40.3120">
    <property type="match status" value="1"/>
</dbReference>
<evidence type="ECO:0000313" key="6">
    <source>
        <dbReference type="EMBL" id="WZN66874.1"/>
    </source>
</evidence>
<dbReference type="EMBL" id="CP151517">
    <property type="protein sequence ID" value="WZN66874.1"/>
    <property type="molecule type" value="Genomic_DNA"/>
</dbReference>
<dbReference type="Pfam" id="PF00246">
    <property type="entry name" value="Peptidase_M14"/>
    <property type="match status" value="1"/>
</dbReference>